<protein>
    <recommendedName>
        <fullName evidence="1">Glucosidase 2 subunit beta</fullName>
    </recommendedName>
</protein>
<evidence type="ECO:0000256" key="3">
    <source>
        <dbReference type="ARBA" id="ARBA00022824"/>
    </source>
</evidence>
<reference evidence="8" key="1">
    <citation type="submission" date="2020-11" db="EMBL/GenBank/DDBJ databases">
        <authorList>
            <person name="Tran Van P."/>
        </authorList>
    </citation>
    <scope>NUCLEOTIDE SEQUENCE</scope>
</reference>
<keyword evidence="3" id="KW-0256">Endoplasmic reticulum</keyword>
<organism evidence="8">
    <name type="scientific">Timema shepardi</name>
    <name type="common">Walking stick</name>
    <dbReference type="NCBI Taxonomy" id="629360"/>
    <lineage>
        <taxon>Eukaryota</taxon>
        <taxon>Metazoa</taxon>
        <taxon>Ecdysozoa</taxon>
        <taxon>Arthropoda</taxon>
        <taxon>Hexapoda</taxon>
        <taxon>Insecta</taxon>
        <taxon>Pterygota</taxon>
        <taxon>Neoptera</taxon>
        <taxon>Polyneoptera</taxon>
        <taxon>Phasmatodea</taxon>
        <taxon>Timematodea</taxon>
        <taxon>Timematoidea</taxon>
        <taxon>Timematidae</taxon>
        <taxon>Timema</taxon>
    </lineage>
</organism>
<feature type="region of interest" description="Disordered" evidence="6">
    <location>
        <begin position="168"/>
        <end position="193"/>
    </location>
</feature>
<dbReference type="InterPro" id="IPR028146">
    <property type="entry name" value="PRKCSH_N"/>
</dbReference>
<evidence type="ECO:0000259" key="7">
    <source>
        <dbReference type="PROSITE" id="PS51914"/>
    </source>
</evidence>
<evidence type="ECO:0000256" key="5">
    <source>
        <dbReference type="ARBA" id="ARBA00023157"/>
    </source>
</evidence>
<feature type="compositionally biased region" description="Polar residues" evidence="6">
    <location>
        <begin position="361"/>
        <end position="372"/>
    </location>
</feature>
<accession>A0A7R9G5P0</accession>
<dbReference type="EMBL" id="OC008310">
    <property type="protein sequence ID" value="CAD7267064.1"/>
    <property type="molecule type" value="Genomic_DNA"/>
</dbReference>
<proteinExistence type="predicted"/>
<dbReference type="SUPFAM" id="SSF50911">
    <property type="entry name" value="Mannose 6-phosphate receptor domain"/>
    <property type="match status" value="1"/>
</dbReference>
<evidence type="ECO:0000256" key="6">
    <source>
        <dbReference type="SAM" id="MobiDB-lite"/>
    </source>
</evidence>
<dbReference type="InterPro" id="IPR044865">
    <property type="entry name" value="MRH_dom"/>
</dbReference>
<dbReference type="Pfam" id="PF13015">
    <property type="entry name" value="PRKCSH_1"/>
    <property type="match status" value="1"/>
</dbReference>
<keyword evidence="2" id="KW-0732">Signal</keyword>
<dbReference type="GO" id="GO:0006491">
    <property type="term" value="P:N-glycan processing"/>
    <property type="evidence" value="ECO:0007669"/>
    <property type="project" value="TreeGrafter"/>
</dbReference>
<dbReference type="SUPFAM" id="SSF47473">
    <property type="entry name" value="EF-hand"/>
    <property type="match status" value="1"/>
</dbReference>
<keyword evidence="4" id="KW-0106">Calcium</keyword>
<feature type="compositionally biased region" description="Acidic residues" evidence="6">
    <location>
        <begin position="329"/>
        <end position="357"/>
    </location>
</feature>
<dbReference type="PANTHER" id="PTHR12630:SF1">
    <property type="entry name" value="GLUCOSIDASE 2 SUBUNIT BETA"/>
    <property type="match status" value="1"/>
</dbReference>
<dbReference type="AlphaFoldDB" id="A0A7R9G5P0"/>
<sequence length="541" mass="61096">MWDLNHGGGLAFPTFTRCLVRVSSLYSPQKDFTCLDGSATLPFIYVNDDYCDCDDGSDEPGTPACPNETFHCTNAGHRPLNIPSSRVNDGICGETSSFLLVVTRLLRGLADCCDASDEYSSRATCLNNCPELGRAARAEAIKLLELTKLGNTLRLELSKKGRTIKQETQERVRQLEGDQQEADSVREEKETLKRAAEEAESRVLEQYRRVEEEERQRETEKLAFEQFHRLDSNQDGRLETAEITTQTMFDQNKDGAVSEEEVKVTSVRSVEDTCLYRTGQSEDTCLTCLFQLILAGHDSVSWEQFLESSWPVIRPLLQLEKGLFQPPNTEDEPVDQEEEQGDEEEEEEEDQEEEGEDDGKTPSQEEATSTEQPPKYDDETQAIIDEANRAREAYEEADRVSRDVAREIKQLQEALEKDVGEDDEFAPLAGECFELTDTEYTYKLCPFDQVTQRSKSGGVETRLGAWGSWVGPGDNKYHMMLYDRGQSCWNGPQRSTHVRLNCGTESAVTSVSEPNRCEYFMEFSTPGACRLPEVTADHDEL</sequence>
<feature type="compositionally biased region" description="Basic and acidic residues" evidence="6">
    <location>
        <begin position="183"/>
        <end position="193"/>
    </location>
</feature>
<evidence type="ECO:0000256" key="4">
    <source>
        <dbReference type="ARBA" id="ARBA00022837"/>
    </source>
</evidence>
<name>A0A7R9G5P0_TIMSH</name>
<feature type="region of interest" description="Disordered" evidence="6">
    <location>
        <begin position="324"/>
        <end position="380"/>
    </location>
</feature>
<dbReference type="InterPro" id="IPR009011">
    <property type="entry name" value="Man6P_isomerase_rcpt-bd_dom_sf"/>
</dbReference>
<dbReference type="InterPro" id="IPR011992">
    <property type="entry name" value="EF-hand-dom_pair"/>
</dbReference>
<evidence type="ECO:0000313" key="8">
    <source>
        <dbReference type="EMBL" id="CAD7267064.1"/>
    </source>
</evidence>
<keyword evidence="5" id="KW-1015">Disulfide bond</keyword>
<dbReference type="PROSITE" id="PS00018">
    <property type="entry name" value="EF_HAND_1"/>
    <property type="match status" value="1"/>
</dbReference>
<feature type="domain" description="MRH" evidence="7">
    <location>
        <begin position="430"/>
        <end position="531"/>
    </location>
</feature>
<evidence type="ECO:0000256" key="2">
    <source>
        <dbReference type="ARBA" id="ARBA00022729"/>
    </source>
</evidence>
<dbReference type="GO" id="GO:0017177">
    <property type="term" value="C:glucosidase II complex"/>
    <property type="evidence" value="ECO:0007669"/>
    <property type="project" value="TreeGrafter"/>
</dbReference>
<dbReference type="InterPro" id="IPR036607">
    <property type="entry name" value="PRKCSH"/>
</dbReference>
<gene>
    <name evidence="8" type="ORF">TSIB3V08_LOCUS11078</name>
</gene>
<dbReference type="Gene3D" id="2.70.130.10">
    <property type="entry name" value="Mannose-6-phosphate receptor binding domain"/>
    <property type="match status" value="1"/>
</dbReference>
<dbReference type="InterPro" id="IPR039794">
    <property type="entry name" value="Gtb1-like"/>
</dbReference>
<dbReference type="Pfam" id="PF12999">
    <property type="entry name" value="PRKCSH-like"/>
    <property type="match status" value="1"/>
</dbReference>
<dbReference type="PROSITE" id="PS51914">
    <property type="entry name" value="MRH"/>
    <property type="match status" value="1"/>
</dbReference>
<dbReference type="PANTHER" id="PTHR12630">
    <property type="entry name" value="N-LINKED OLIGOSACCHARIDE PROCESSING"/>
    <property type="match status" value="1"/>
</dbReference>
<evidence type="ECO:0000256" key="1">
    <source>
        <dbReference type="ARBA" id="ARBA00022387"/>
    </source>
</evidence>
<dbReference type="InterPro" id="IPR018247">
    <property type="entry name" value="EF_Hand_1_Ca_BS"/>
</dbReference>